<dbReference type="AlphaFoldDB" id="T1JRA8"/>
<protein>
    <submittedName>
        <fullName evidence="1">Uncharacterized protein</fullName>
    </submittedName>
</protein>
<proteinExistence type="predicted"/>
<accession>T1JRA8</accession>
<reference evidence="1" key="2">
    <citation type="submission" date="2015-06" db="UniProtKB">
        <authorList>
            <consortium name="EnsemblMetazoa"/>
        </authorList>
    </citation>
    <scope>IDENTIFICATION</scope>
</reference>
<dbReference type="EMBL" id="CAEY01000447">
    <property type="status" value="NOT_ANNOTATED_CDS"/>
    <property type="molecule type" value="Genomic_DNA"/>
</dbReference>
<evidence type="ECO:0000313" key="2">
    <source>
        <dbReference type="Proteomes" id="UP000015104"/>
    </source>
</evidence>
<keyword evidence="2" id="KW-1185">Reference proteome</keyword>
<dbReference type="Proteomes" id="UP000015104">
    <property type="component" value="Unassembled WGS sequence"/>
</dbReference>
<name>T1JRA8_TETUR</name>
<dbReference type="HOGENOM" id="CLU_2076096_0_0_1"/>
<reference evidence="2" key="1">
    <citation type="submission" date="2011-08" db="EMBL/GenBank/DDBJ databases">
        <authorList>
            <person name="Rombauts S."/>
        </authorList>
    </citation>
    <scope>NUCLEOTIDE SEQUENCE</scope>
    <source>
        <strain evidence="2">London</strain>
    </source>
</reference>
<evidence type="ECO:0000313" key="1">
    <source>
        <dbReference type="EnsemblMetazoa" id="tetur01g06210.1"/>
    </source>
</evidence>
<dbReference type="EnsemblMetazoa" id="tetur01g06210.1">
    <property type="protein sequence ID" value="tetur01g06210.1"/>
    <property type="gene ID" value="tetur01g06210"/>
</dbReference>
<sequence length="118" mass="14411">MSIMQELLEVELIISALEEICQPERRAINRFLDRVERMVQDLDDVEDDSDEIQTLLPHLQLRCLRYLPHHLYPHWLLLIRYCRLLEEPQGLKMYVMKSNKQQEWTLYYCKWSKAKLYS</sequence>
<organism evidence="1 2">
    <name type="scientific">Tetranychus urticae</name>
    <name type="common">Two-spotted spider mite</name>
    <dbReference type="NCBI Taxonomy" id="32264"/>
    <lineage>
        <taxon>Eukaryota</taxon>
        <taxon>Metazoa</taxon>
        <taxon>Ecdysozoa</taxon>
        <taxon>Arthropoda</taxon>
        <taxon>Chelicerata</taxon>
        <taxon>Arachnida</taxon>
        <taxon>Acari</taxon>
        <taxon>Acariformes</taxon>
        <taxon>Trombidiformes</taxon>
        <taxon>Prostigmata</taxon>
        <taxon>Eleutherengona</taxon>
        <taxon>Raphignathae</taxon>
        <taxon>Tetranychoidea</taxon>
        <taxon>Tetranychidae</taxon>
        <taxon>Tetranychus</taxon>
    </lineage>
</organism>